<proteinExistence type="predicted"/>
<gene>
    <name evidence="1" type="ORF">ABNN70_05705</name>
</gene>
<sequence length="82" mass="9657">MKLRWKGIHFSQRAKFLGDEWGRGYETMGFHGMIENRLMPWYFIVSGKGKKIWVWSQDAAVGMCFWKFDSAGFTLFLDVRNG</sequence>
<dbReference type="AlphaFoldDB" id="A0AAU8IIA4"/>
<protein>
    <submittedName>
        <fullName evidence="1">Uncharacterized protein</fullName>
    </submittedName>
</protein>
<evidence type="ECO:0000313" key="1">
    <source>
        <dbReference type="EMBL" id="XCJ17957.1"/>
    </source>
</evidence>
<name>A0AAU8IIA4_9BACL</name>
<dbReference type="RefSeq" id="WP_353949042.1">
    <property type="nucleotide sequence ID" value="NZ_CP159510.1"/>
</dbReference>
<accession>A0AAU8IIA4</accession>
<organism evidence="1">
    <name type="scientific">Sporolactobacillus sp. Y61</name>
    <dbReference type="NCBI Taxonomy" id="3160863"/>
    <lineage>
        <taxon>Bacteria</taxon>
        <taxon>Bacillati</taxon>
        <taxon>Bacillota</taxon>
        <taxon>Bacilli</taxon>
        <taxon>Bacillales</taxon>
        <taxon>Sporolactobacillaceae</taxon>
        <taxon>Sporolactobacillus</taxon>
    </lineage>
</organism>
<reference evidence="1" key="1">
    <citation type="submission" date="2024-06" db="EMBL/GenBank/DDBJ databases">
        <authorList>
            <person name="Fan A."/>
            <person name="Zhang F.Y."/>
            <person name="Zhang L."/>
        </authorList>
    </citation>
    <scope>NUCLEOTIDE SEQUENCE</scope>
    <source>
        <strain evidence="1">Y61</strain>
    </source>
</reference>
<dbReference type="EMBL" id="CP159510">
    <property type="protein sequence ID" value="XCJ17957.1"/>
    <property type="molecule type" value="Genomic_DNA"/>
</dbReference>